<dbReference type="Pfam" id="PF13259">
    <property type="entry name" value="clamp_Gag1-like"/>
    <property type="match status" value="1"/>
</dbReference>
<name>A0A8H7EMJ9_9FUNG</name>
<feature type="compositionally biased region" description="Polar residues" evidence="1">
    <location>
        <begin position="34"/>
        <end position="44"/>
    </location>
</feature>
<evidence type="ECO:0000313" key="3">
    <source>
        <dbReference type="EMBL" id="KAF7723013.1"/>
    </source>
</evidence>
<dbReference type="Proteomes" id="UP000605846">
    <property type="component" value="Unassembled WGS sequence"/>
</dbReference>
<comment type="caution">
    <text evidence="3">The sequence shown here is derived from an EMBL/GenBank/DDBJ whole genome shotgun (WGS) entry which is preliminary data.</text>
</comment>
<dbReference type="AlphaFoldDB" id="A0A8H7EMJ9"/>
<dbReference type="EMBL" id="JABAYA010000167">
    <property type="protein sequence ID" value="KAF7723013.1"/>
    <property type="molecule type" value="Genomic_DNA"/>
</dbReference>
<reference evidence="3" key="1">
    <citation type="submission" date="2020-01" db="EMBL/GenBank/DDBJ databases">
        <title>Genome Sequencing of Three Apophysomyces-Like Fungal Strains Confirms a Novel Fungal Genus in the Mucoromycota with divergent Burkholderia-like Endosymbiotic Bacteria.</title>
        <authorList>
            <person name="Stajich J.E."/>
            <person name="Macias A.M."/>
            <person name="Carter-House D."/>
            <person name="Lovett B."/>
            <person name="Kasson L.R."/>
            <person name="Berry K."/>
            <person name="Grigoriev I."/>
            <person name="Chang Y."/>
            <person name="Spatafora J."/>
            <person name="Kasson M.T."/>
        </authorList>
    </citation>
    <scope>NUCLEOTIDE SEQUENCE</scope>
    <source>
        <strain evidence="3">NRRL A-21654</strain>
    </source>
</reference>
<protein>
    <recommendedName>
        <fullName evidence="2">Gag1-like clamp domain-containing protein</fullName>
    </recommendedName>
</protein>
<dbReference type="OrthoDB" id="5576875at2759"/>
<accession>A0A8H7EMJ9</accession>
<feature type="domain" description="Gag1-like clamp" evidence="2">
    <location>
        <begin position="14"/>
        <end position="96"/>
    </location>
</feature>
<gene>
    <name evidence="3" type="ORF">EC973_002429</name>
</gene>
<feature type="region of interest" description="Disordered" evidence="1">
    <location>
        <begin position="27"/>
        <end position="49"/>
    </location>
</feature>
<organism evidence="3 4">
    <name type="scientific">Apophysomyces ossiformis</name>
    <dbReference type="NCBI Taxonomy" id="679940"/>
    <lineage>
        <taxon>Eukaryota</taxon>
        <taxon>Fungi</taxon>
        <taxon>Fungi incertae sedis</taxon>
        <taxon>Mucoromycota</taxon>
        <taxon>Mucoromycotina</taxon>
        <taxon>Mucoromycetes</taxon>
        <taxon>Mucorales</taxon>
        <taxon>Mucorineae</taxon>
        <taxon>Mucoraceae</taxon>
        <taxon>Apophysomyces</taxon>
    </lineage>
</organism>
<evidence type="ECO:0000259" key="2">
    <source>
        <dbReference type="Pfam" id="PF13259"/>
    </source>
</evidence>
<evidence type="ECO:0000313" key="4">
    <source>
        <dbReference type="Proteomes" id="UP000605846"/>
    </source>
</evidence>
<dbReference type="InterPro" id="IPR025124">
    <property type="entry name" value="Gag1-like_clamp"/>
</dbReference>
<evidence type="ECO:0000256" key="1">
    <source>
        <dbReference type="SAM" id="MobiDB-lite"/>
    </source>
</evidence>
<keyword evidence="4" id="KW-1185">Reference proteome</keyword>
<sequence>MESVSSSANEIPKYGLEAWLARRKAWTKKPETASAPSNGSSTCAMSREWLESSSKETQLALFKALVIDRRKLNQPLPLEFAVKIMIQGWQSDGTWPEGMVAPQSSDENQ</sequence>
<proteinExistence type="predicted"/>